<evidence type="ECO:0000256" key="1">
    <source>
        <dbReference type="ARBA" id="ARBA00008791"/>
    </source>
</evidence>
<dbReference type="InterPro" id="IPR014729">
    <property type="entry name" value="Rossmann-like_a/b/a_fold"/>
</dbReference>
<dbReference type="Proteomes" id="UP000295244">
    <property type="component" value="Unassembled WGS sequence"/>
</dbReference>
<comment type="similarity">
    <text evidence="1">Belongs to the universal stress protein A family.</text>
</comment>
<dbReference type="Gene3D" id="3.40.50.620">
    <property type="entry name" value="HUPs"/>
    <property type="match status" value="2"/>
</dbReference>
<reference evidence="3 4" key="1">
    <citation type="submission" date="2019-03" db="EMBL/GenBank/DDBJ databases">
        <title>Whole genome sequence of a novel Rubrobacter taiwanensis strain, isolated from Yellowstone National Park.</title>
        <authorList>
            <person name="Freed S."/>
            <person name="Ramaley R.F."/>
            <person name="Kyndt J.A."/>
        </authorList>
    </citation>
    <scope>NUCLEOTIDE SEQUENCE [LARGE SCALE GENOMIC DNA]</scope>
    <source>
        <strain evidence="3 4">Yellowstone</strain>
    </source>
</reference>
<dbReference type="EMBL" id="SKBU01000011">
    <property type="protein sequence ID" value="TCJ18457.1"/>
    <property type="molecule type" value="Genomic_DNA"/>
</dbReference>
<dbReference type="Pfam" id="PF00582">
    <property type="entry name" value="Usp"/>
    <property type="match status" value="2"/>
</dbReference>
<feature type="domain" description="UspA" evidence="2">
    <location>
        <begin position="153"/>
        <end position="288"/>
    </location>
</feature>
<gene>
    <name evidence="3" type="ORF">E0L93_05550</name>
</gene>
<organism evidence="3 4">
    <name type="scientific">Rubrobacter taiwanensis</name>
    <dbReference type="NCBI Taxonomy" id="185139"/>
    <lineage>
        <taxon>Bacteria</taxon>
        <taxon>Bacillati</taxon>
        <taxon>Actinomycetota</taxon>
        <taxon>Rubrobacteria</taxon>
        <taxon>Rubrobacterales</taxon>
        <taxon>Rubrobacteraceae</taxon>
        <taxon>Rubrobacter</taxon>
    </lineage>
</organism>
<proteinExistence type="inferred from homology"/>
<dbReference type="OrthoDB" id="6174426at2"/>
<dbReference type="CDD" id="cd00293">
    <property type="entry name" value="USP-like"/>
    <property type="match status" value="2"/>
</dbReference>
<sequence length="302" mass="32565">MAYFGRILVAVDGSEAAGKALVRAAQSARALGMRLHLVSVAEMPFIPDISVGGILGDMGAYQEGLEEMLAEAAAEAAEHGAEVEDSVVLQGSPAEAIVDRAERVGYDYIVLGRRGKGLPMRFRLGSTTHKVVAYAPCAVVVVPREEDTRSNLRRMLVATDGSEAAEKAVGRAIQLARAFDKELHLLAVAQGVPDAARGAMRAAYEQQREMLARLVERDVKWAESEGVEVVDGRVLEGNPADALLWDIEEVGYDFAVLGRRGGGLSSRFRLGSTTHKLISYAPCKIVVVTPKDPWRLERRGEG</sequence>
<accession>A0A4R1BM86</accession>
<dbReference type="PRINTS" id="PR01438">
    <property type="entry name" value="UNVRSLSTRESS"/>
</dbReference>
<feature type="domain" description="UspA" evidence="2">
    <location>
        <begin position="5"/>
        <end position="143"/>
    </location>
</feature>
<dbReference type="AlphaFoldDB" id="A0A4R1BM86"/>
<dbReference type="SUPFAM" id="SSF52402">
    <property type="entry name" value="Adenine nucleotide alpha hydrolases-like"/>
    <property type="match status" value="2"/>
</dbReference>
<dbReference type="PANTHER" id="PTHR46268:SF6">
    <property type="entry name" value="UNIVERSAL STRESS PROTEIN UP12"/>
    <property type="match status" value="1"/>
</dbReference>
<evidence type="ECO:0000313" key="3">
    <source>
        <dbReference type="EMBL" id="TCJ18457.1"/>
    </source>
</evidence>
<name>A0A4R1BM86_9ACTN</name>
<dbReference type="RefSeq" id="WP_132689633.1">
    <property type="nucleotide sequence ID" value="NZ_SKBU01000011.1"/>
</dbReference>
<evidence type="ECO:0000259" key="2">
    <source>
        <dbReference type="Pfam" id="PF00582"/>
    </source>
</evidence>
<keyword evidence="4" id="KW-1185">Reference proteome</keyword>
<comment type="caution">
    <text evidence="3">The sequence shown here is derived from an EMBL/GenBank/DDBJ whole genome shotgun (WGS) entry which is preliminary data.</text>
</comment>
<protein>
    <submittedName>
        <fullName evidence="3">Universal stress protein</fullName>
    </submittedName>
</protein>
<dbReference type="InterPro" id="IPR006016">
    <property type="entry name" value="UspA"/>
</dbReference>
<evidence type="ECO:0000313" key="4">
    <source>
        <dbReference type="Proteomes" id="UP000295244"/>
    </source>
</evidence>
<dbReference type="PANTHER" id="PTHR46268">
    <property type="entry name" value="STRESS RESPONSE PROTEIN NHAX"/>
    <property type="match status" value="1"/>
</dbReference>
<dbReference type="InterPro" id="IPR006015">
    <property type="entry name" value="Universal_stress_UspA"/>
</dbReference>